<evidence type="ECO:0000256" key="1">
    <source>
        <dbReference type="ARBA" id="ARBA00005915"/>
    </source>
</evidence>
<evidence type="ECO:0000256" key="2">
    <source>
        <dbReference type="ARBA" id="ARBA00019841"/>
    </source>
</evidence>
<dbReference type="PANTHER" id="PTHR30255">
    <property type="entry name" value="SINGLE-STRANDED-DNA-SPECIFIC EXONUCLEASE RECJ"/>
    <property type="match status" value="1"/>
</dbReference>
<dbReference type="SUPFAM" id="SSF64182">
    <property type="entry name" value="DHH phosphoesterases"/>
    <property type="match status" value="1"/>
</dbReference>
<evidence type="ECO:0000256" key="5">
    <source>
        <dbReference type="ARBA" id="ARBA00022839"/>
    </source>
</evidence>
<comment type="similarity">
    <text evidence="1">Belongs to the RecJ family.</text>
</comment>
<evidence type="ECO:0000256" key="4">
    <source>
        <dbReference type="ARBA" id="ARBA00022801"/>
    </source>
</evidence>
<evidence type="ECO:0000313" key="10">
    <source>
        <dbReference type="EMBL" id="MFD1125646.1"/>
    </source>
</evidence>
<sequence>MIDSKFKWQTDQHVDQEQVQKFSGALKIQPLVAKILLQRGIKTLEAAQDFLTPSAKDFHDPYLMHDMEKGVKRIRQAIENEEQITIYGDYDADGITSTTIMYETLTDLGANVDYYIPNRFSDGYGPNADAYRKIINGGTTLIITVDNGVAGNTAIDVANSLNCDVVVTDHHSLPEKLPSSYAIIHPRVKSSDGHGYPFGDLSGAGVAFKVAQALMEELPVDLIDVAAIGTIADVMSLKDENRAVVKFGLNAIQNTQRPGLMALIKVAEIDVAKLDEQDIGFGLAPRLNSLGRIGDAGVGVELLSTFDEQRATELAEFANQQNDRRKSLVDRIYQQAIQMVGSTVAEKTLVVVGDNWHQGVLGIVASKLVEKYSRPAIVLTSQEESNELKGSGRSVDSFDLFKAIEPIRDQTVGFGGHHSAIGLTIAKDKISVLKDQLKKAAEDQQLDLSQKPSIKIAAQVTADQVNDQFIQDLKVLAPFGQDNPKPIFEVNYDQLSDVQTMGKNGDHLRFKLLKNGHQLPAVAFGMGAVASNISDGALKVAGELTENTWNHRTTIQLMVTDLLQAPLPVVDERTQQLHKQMFVRQGIYVFFHANVLTQLKPYLNDDSSALMYNQVDPEATSGKNLFIVDCPDAIADLTTLLRDSHPKTTVFYLYKKHLISKMGMPDRNSYAKLFKFVKTHPNLNIGTHLQPLAQQLNLASKTVVFMIQVFLELDFIKIRNRIINLNPNYLSKDLKSAPSYHLREEQLETEKKLLVSNTKELVSFAKNYLDN</sequence>
<dbReference type="Pfam" id="PF01368">
    <property type="entry name" value="DHH"/>
    <property type="match status" value="1"/>
</dbReference>
<dbReference type="Pfam" id="PF10141">
    <property type="entry name" value="ssDNA-exonuc_C"/>
    <property type="match status" value="1"/>
</dbReference>
<evidence type="ECO:0000259" key="6">
    <source>
        <dbReference type="Pfam" id="PF01368"/>
    </source>
</evidence>
<dbReference type="InterPro" id="IPR004610">
    <property type="entry name" value="RecJ"/>
</dbReference>
<dbReference type="InterPro" id="IPR018779">
    <property type="entry name" value="RecJ_C"/>
</dbReference>
<dbReference type="RefSeq" id="WP_121977550.1">
    <property type="nucleotide sequence ID" value="NZ_JBHTLH010000035.1"/>
</dbReference>
<dbReference type="GO" id="GO:0004527">
    <property type="term" value="F:exonuclease activity"/>
    <property type="evidence" value="ECO:0007669"/>
    <property type="project" value="UniProtKB-KW"/>
</dbReference>
<dbReference type="PANTHER" id="PTHR30255:SF2">
    <property type="entry name" value="SINGLE-STRANDED-DNA-SPECIFIC EXONUCLEASE RECJ"/>
    <property type="match status" value="1"/>
</dbReference>
<dbReference type="Pfam" id="PF02272">
    <property type="entry name" value="DHHA1"/>
    <property type="match status" value="1"/>
</dbReference>
<evidence type="ECO:0000259" key="8">
    <source>
        <dbReference type="Pfam" id="PF10141"/>
    </source>
</evidence>
<dbReference type="Gene3D" id="3.10.310.30">
    <property type="match status" value="1"/>
</dbReference>
<feature type="domain" description="Single-stranded-DNA-specific exonuclease RecJ C-terminal" evidence="8">
    <location>
        <begin position="569"/>
        <end position="764"/>
    </location>
</feature>
<keyword evidence="11" id="KW-1185">Reference proteome</keyword>
<feature type="domain" description="DHHA1" evidence="7">
    <location>
        <begin position="349"/>
        <end position="441"/>
    </location>
</feature>
<dbReference type="NCBIfam" id="TIGR00644">
    <property type="entry name" value="recJ"/>
    <property type="match status" value="1"/>
</dbReference>
<dbReference type="InterPro" id="IPR051673">
    <property type="entry name" value="SSDNA_exonuclease_RecJ"/>
</dbReference>
<evidence type="ECO:0000256" key="3">
    <source>
        <dbReference type="ARBA" id="ARBA00022722"/>
    </source>
</evidence>
<dbReference type="InterPro" id="IPR038763">
    <property type="entry name" value="DHH_sf"/>
</dbReference>
<protein>
    <recommendedName>
        <fullName evidence="2">Single-stranded-DNA-specific exonuclease RecJ</fullName>
    </recommendedName>
</protein>
<keyword evidence="4" id="KW-0378">Hydrolase</keyword>
<keyword evidence="5 10" id="KW-0269">Exonuclease</keyword>
<dbReference type="InterPro" id="IPR003156">
    <property type="entry name" value="DHHA1_dom"/>
</dbReference>
<feature type="domain" description="DDH" evidence="6">
    <location>
        <begin position="83"/>
        <end position="230"/>
    </location>
</feature>
<evidence type="ECO:0000259" key="7">
    <source>
        <dbReference type="Pfam" id="PF02272"/>
    </source>
</evidence>
<keyword evidence="3" id="KW-0540">Nuclease</keyword>
<dbReference type="InterPro" id="IPR041122">
    <property type="entry name" value="RecJ_OB"/>
</dbReference>
<dbReference type="Proteomes" id="UP001597156">
    <property type="component" value="Unassembled WGS sequence"/>
</dbReference>
<proteinExistence type="inferred from homology"/>
<feature type="domain" description="RecJ OB" evidence="9">
    <location>
        <begin position="458"/>
        <end position="561"/>
    </location>
</feature>
<comment type="caution">
    <text evidence="10">The sequence shown here is derived from an EMBL/GenBank/DDBJ whole genome shotgun (WGS) entry which is preliminary data.</text>
</comment>
<dbReference type="InterPro" id="IPR001667">
    <property type="entry name" value="DDH_dom"/>
</dbReference>
<evidence type="ECO:0000259" key="9">
    <source>
        <dbReference type="Pfam" id="PF17768"/>
    </source>
</evidence>
<reference evidence="11" key="1">
    <citation type="journal article" date="2019" name="Int. J. Syst. Evol. Microbiol.">
        <title>The Global Catalogue of Microorganisms (GCM) 10K type strain sequencing project: providing services to taxonomists for standard genome sequencing and annotation.</title>
        <authorList>
            <consortium name="The Broad Institute Genomics Platform"/>
            <consortium name="The Broad Institute Genome Sequencing Center for Infectious Disease"/>
            <person name="Wu L."/>
            <person name="Ma J."/>
        </authorList>
    </citation>
    <scope>NUCLEOTIDE SEQUENCE [LARGE SCALE GENOMIC DNA]</scope>
    <source>
        <strain evidence="11">CCUG 71848</strain>
    </source>
</reference>
<accession>A0ABW3PT74</accession>
<evidence type="ECO:0000313" key="11">
    <source>
        <dbReference type="Proteomes" id="UP001597156"/>
    </source>
</evidence>
<dbReference type="Gene3D" id="3.90.1640.30">
    <property type="match status" value="1"/>
</dbReference>
<gene>
    <name evidence="10" type="primary">recJ</name>
    <name evidence="10" type="ORF">ACFQ22_09820</name>
</gene>
<dbReference type="EMBL" id="JBHTLH010000035">
    <property type="protein sequence ID" value="MFD1125646.1"/>
    <property type="molecule type" value="Genomic_DNA"/>
</dbReference>
<organism evidence="10 11">
    <name type="scientific">Lentilactobacillus raoultii</name>
    <dbReference type="NCBI Taxonomy" id="1987503"/>
    <lineage>
        <taxon>Bacteria</taxon>
        <taxon>Bacillati</taxon>
        <taxon>Bacillota</taxon>
        <taxon>Bacilli</taxon>
        <taxon>Lactobacillales</taxon>
        <taxon>Lactobacillaceae</taxon>
        <taxon>Lentilactobacillus</taxon>
    </lineage>
</organism>
<name>A0ABW3PT74_9LACO</name>
<dbReference type="Pfam" id="PF17768">
    <property type="entry name" value="RecJ_OB"/>
    <property type="match status" value="1"/>
</dbReference>